<evidence type="ECO:0000313" key="3">
    <source>
        <dbReference type="EMBL" id="KAK7067871.1"/>
    </source>
</evidence>
<feature type="compositionally biased region" description="Low complexity" evidence="1">
    <location>
        <begin position="232"/>
        <end position="250"/>
    </location>
</feature>
<proteinExistence type="predicted"/>
<evidence type="ECO:0000256" key="1">
    <source>
        <dbReference type="SAM" id="MobiDB-lite"/>
    </source>
</evidence>
<dbReference type="Proteomes" id="UP001381693">
    <property type="component" value="Unassembled WGS sequence"/>
</dbReference>
<accession>A0AAN8WPK9</accession>
<keyword evidence="2" id="KW-0812">Transmembrane</keyword>
<organism evidence="3 4">
    <name type="scientific">Halocaridina rubra</name>
    <name type="common">Hawaiian red shrimp</name>
    <dbReference type="NCBI Taxonomy" id="373956"/>
    <lineage>
        <taxon>Eukaryota</taxon>
        <taxon>Metazoa</taxon>
        <taxon>Ecdysozoa</taxon>
        <taxon>Arthropoda</taxon>
        <taxon>Crustacea</taxon>
        <taxon>Multicrustacea</taxon>
        <taxon>Malacostraca</taxon>
        <taxon>Eumalacostraca</taxon>
        <taxon>Eucarida</taxon>
        <taxon>Decapoda</taxon>
        <taxon>Pleocyemata</taxon>
        <taxon>Caridea</taxon>
        <taxon>Atyoidea</taxon>
        <taxon>Atyidae</taxon>
        <taxon>Halocaridina</taxon>
    </lineage>
</organism>
<name>A0AAN8WPK9_HALRR</name>
<protein>
    <submittedName>
        <fullName evidence="3">Uncharacterized protein</fullName>
    </submittedName>
</protein>
<keyword evidence="4" id="KW-1185">Reference proteome</keyword>
<dbReference type="EMBL" id="JAXCGZ010017617">
    <property type="protein sequence ID" value="KAK7067871.1"/>
    <property type="molecule type" value="Genomic_DNA"/>
</dbReference>
<keyword evidence="2" id="KW-1133">Transmembrane helix</keyword>
<evidence type="ECO:0000256" key="2">
    <source>
        <dbReference type="SAM" id="Phobius"/>
    </source>
</evidence>
<reference evidence="3 4" key="1">
    <citation type="submission" date="2023-11" db="EMBL/GenBank/DDBJ databases">
        <title>Halocaridina rubra genome assembly.</title>
        <authorList>
            <person name="Smith C."/>
        </authorList>
    </citation>
    <scope>NUCLEOTIDE SEQUENCE [LARGE SCALE GENOMIC DNA]</scope>
    <source>
        <strain evidence="3">EP-1</strain>
        <tissue evidence="3">Whole</tissue>
    </source>
</reference>
<feature type="compositionally biased region" description="Basic and acidic residues" evidence="1">
    <location>
        <begin position="278"/>
        <end position="289"/>
    </location>
</feature>
<feature type="transmembrane region" description="Helical" evidence="2">
    <location>
        <begin position="58"/>
        <end position="84"/>
    </location>
</feature>
<sequence length="316" mass="36215">MGLVWQKGHYEIWDEFNIAKDVTYTENYTDPYLQEIPFYTPLYTGSNDFIGEKKQPTILIPIYVIIICVVGALILTIFIVYMVYRCATRNRHFKYYLPRENRLTTFHNPRTIMTAENLRSQANTIQSNHETRTQLYTTYDAYRQPCVAYVPAAEPIAIAITHQGEDLASNSPPPSYEPVDSHSQGYNIHESYYGNTDEQPSLRTPYREDDVTRLPECSEISSHISDDQIQASKISLSSESSSSTEASMPSKTDQTTGTLKSLSEDLQEDYEKCYEKALNDDSYTPDHHYSAKQKQTSCDNPYDIEEAQSVGDEMYI</sequence>
<feature type="region of interest" description="Disordered" evidence="1">
    <location>
        <begin position="218"/>
        <end position="258"/>
    </location>
</feature>
<evidence type="ECO:0000313" key="4">
    <source>
        <dbReference type="Proteomes" id="UP001381693"/>
    </source>
</evidence>
<feature type="compositionally biased region" description="Polar residues" evidence="1">
    <location>
        <begin position="193"/>
        <end position="202"/>
    </location>
</feature>
<dbReference type="AlphaFoldDB" id="A0AAN8WPK9"/>
<feature type="compositionally biased region" description="Polar residues" evidence="1">
    <location>
        <begin position="219"/>
        <end position="231"/>
    </location>
</feature>
<keyword evidence="2" id="KW-0472">Membrane</keyword>
<gene>
    <name evidence="3" type="ORF">SK128_015784</name>
</gene>
<feature type="region of interest" description="Disordered" evidence="1">
    <location>
        <begin position="165"/>
        <end position="203"/>
    </location>
</feature>
<comment type="caution">
    <text evidence="3">The sequence shown here is derived from an EMBL/GenBank/DDBJ whole genome shotgun (WGS) entry which is preliminary data.</text>
</comment>
<feature type="region of interest" description="Disordered" evidence="1">
    <location>
        <begin position="278"/>
        <end position="302"/>
    </location>
</feature>